<dbReference type="InterPro" id="IPR016030">
    <property type="entry name" value="CblAdoTrfase-like"/>
</dbReference>
<dbReference type="Proteomes" id="UP000053352">
    <property type="component" value="Unassembled WGS sequence"/>
</dbReference>
<evidence type="ECO:0000259" key="4">
    <source>
        <dbReference type="Pfam" id="PF01923"/>
    </source>
</evidence>
<dbReference type="PANTHER" id="PTHR12213">
    <property type="entry name" value="CORRINOID ADENOSYLTRANSFERASE"/>
    <property type="match status" value="1"/>
</dbReference>
<organism evidence="5 6">
    <name type="scientific">Pyrodictium occultum</name>
    <dbReference type="NCBI Taxonomy" id="2309"/>
    <lineage>
        <taxon>Archaea</taxon>
        <taxon>Thermoproteota</taxon>
        <taxon>Thermoprotei</taxon>
        <taxon>Desulfurococcales</taxon>
        <taxon>Pyrodictiaceae</taxon>
        <taxon>Pyrodictium</taxon>
    </lineage>
</organism>
<accession>A0A0V8RV00</accession>
<evidence type="ECO:0000313" key="6">
    <source>
        <dbReference type="Proteomes" id="UP000053352"/>
    </source>
</evidence>
<proteinExistence type="predicted"/>
<comment type="caution">
    <text evidence="5">The sequence shown here is derived from an EMBL/GenBank/DDBJ whole genome shotgun (WGS) entry which is preliminary data.</text>
</comment>
<dbReference type="STRING" id="2309.CF15_03505"/>
<dbReference type="InterPro" id="IPR036451">
    <property type="entry name" value="CblAdoTrfase-like_sf"/>
</dbReference>
<keyword evidence="2" id="KW-0547">Nucleotide-binding</keyword>
<feature type="domain" description="Cobalamin adenosyltransferase-like" evidence="4">
    <location>
        <begin position="3"/>
        <end position="164"/>
    </location>
</feature>
<reference evidence="5 6" key="1">
    <citation type="submission" date="2015-11" db="EMBL/GenBank/DDBJ databases">
        <title>Genome sequence of Pyrodictium occultum PL-19, a marine hyperthermophilic archaeon isolated from Volcano, Italy.</title>
        <authorList>
            <person name="Utturkar S."/>
            <person name="Huber H."/>
            <person name="Leptihn S."/>
            <person name="Brown S."/>
            <person name="Stetter K.O."/>
            <person name="Podar M."/>
        </authorList>
    </citation>
    <scope>NUCLEOTIDE SEQUENCE [LARGE SCALE GENOMIC DNA]</scope>
    <source>
        <strain evidence="5 6">PL-19</strain>
    </source>
</reference>
<evidence type="ECO:0000256" key="1">
    <source>
        <dbReference type="ARBA" id="ARBA00022679"/>
    </source>
</evidence>
<dbReference type="GO" id="GO:0005524">
    <property type="term" value="F:ATP binding"/>
    <property type="evidence" value="ECO:0007669"/>
    <property type="project" value="UniProtKB-KW"/>
</dbReference>
<evidence type="ECO:0000256" key="3">
    <source>
        <dbReference type="ARBA" id="ARBA00022840"/>
    </source>
</evidence>
<dbReference type="InterPro" id="IPR029499">
    <property type="entry name" value="PduO-typ"/>
</dbReference>
<dbReference type="Gene3D" id="1.20.1200.10">
    <property type="entry name" value="Cobalamin adenosyltransferase-like"/>
    <property type="match status" value="1"/>
</dbReference>
<evidence type="ECO:0000313" key="5">
    <source>
        <dbReference type="EMBL" id="KSW11878.1"/>
    </source>
</evidence>
<evidence type="ECO:0000256" key="2">
    <source>
        <dbReference type="ARBA" id="ARBA00022741"/>
    </source>
</evidence>
<keyword evidence="3" id="KW-0067">ATP-binding</keyword>
<dbReference type="PANTHER" id="PTHR12213:SF0">
    <property type="entry name" value="CORRINOID ADENOSYLTRANSFERASE MMAB"/>
    <property type="match status" value="1"/>
</dbReference>
<keyword evidence="1" id="KW-0808">Transferase</keyword>
<dbReference type="GO" id="GO:0008817">
    <property type="term" value="F:corrinoid adenosyltransferase activity"/>
    <property type="evidence" value="ECO:0007669"/>
    <property type="project" value="TreeGrafter"/>
</dbReference>
<dbReference type="Pfam" id="PF01923">
    <property type="entry name" value="Cob_adeno_trans"/>
    <property type="match status" value="1"/>
</dbReference>
<sequence>MKLYTRTGDRGYTFCSLLGRRVRKSHPCVEFVGALDEAEATLGLAESLLRYTGARGVEGLADTLRWMQELLFRAGFTLAGRDCLEGRDVEEVEALIDKLSSGLEPVFTLNGGHPAAAAASLARTMIRRAERALWRCLEERGETEEARLVARLLNRLGDLAYAVQHAINRALGGEARRVECRAGR</sequence>
<gene>
    <name evidence="5" type="ORF">CF15_03505</name>
</gene>
<dbReference type="AlphaFoldDB" id="A0A0V8RV00"/>
<dbReference type="OrthoDB" id="4665at2157"/>
<name>A0A0V8RV00_PYROC</name>
<keyword evidence="6" id="KW-1185">Reference proteome</keyword>
<protein>
    <recommendedName>
        <fullName evidence="4">Cobalamin adenosyltransferase-like domain-containing protein</fullName>
    </recommendedName>
</protein>
<dbReference type="SUPFAM" id="SSF89028">
    <property type="entry name" value="Cobalamin adenosyltransferase-like"/>
    <property type="match status" value="1"/>
</dbReference>
<dbReference type="EMBL" id="LNTB01000001">
    <property type="protein sequence ID" value="KSW11878.1"/>
    <property type="molecule type" value="Genomic_DNA"/>
</dbReference>
<dbReference type="RefSeq" id="WP_058370556.1">
    <property type="nucleotide sequence ID" value="NZ_LNTB01000001.1"/>
</dbReference>